<keyword evidence="1" id="KW-0812">Transmembrane</keyword>
<dbReference type="EMBL" id="BABS01000040">
    <property type="protein sequence ID" value="GAA08577.1"/>
    <property type="molecule type" value="Genomic_DNA"/>
</dbReference>
<feature type="transmembrane region" description="Helical" evidence="1">
    <location>
        <begin position="6"/>
        <end position="26"/>
    </location>
</feature>
<evidence type="ECO:0000256" key="1">
    <source>
        <dbReference type="SAM" id="Phobius"/>
    </source>
</evidence>
<proteinExistence type="predicted"/>
<evidence type="ECO:0000313" key="3">
    <source>
        <dbReference type="Proteomes" id="UP000004319"/>
    </source>
</evidence>
<accession>F7VDY2</accession>
<organism evidence="2 3">
    <name type="scientific">Acetobacter tropicalis NBRC 101654</name>
    <dbReference type="NCBI Taxonomy" id="749388"/>
    <lineage>
        <taxon>Bacteria</taxon>
        <taxon>Pseudomonadati</taxon>
        <taxon>Pseudomonadota</taxon>
        <taxon>Alphaproteobacteria</taxon>
        <taxon>Acetobacterales</taxon>
        <taxon>Acetobacteraceae</taxon>
        <taxon>Acetobacter</taxon>
    </lineage>
</organism>
<protein>
    <submittedName>
        <fullName evidence="2">Uncharacterized protein</fullName>
    </submittedName>
</protein>
<evidence type="ECO:0000313" key="2">
    <source>
        <dbReference type="EMBL" id="GAA08577.1"/>
    </source>
</evidence>
<name>F7VDY2_9PROT</name>
<dbReference type="AlphaFoldDB" id="F7VDY2"/>
<gene>
    <name evidence="2" type="ORF">ATPR_1581</name>
</gene>
<dbReference type="Proteomes" id="UP000004319">
    <property type="component" value="Unassembled WGS sequence"/>
</dbReference>
<sequence>MPEGLGWPSCPIEIAIGLTLSSVLFLPSIRRRVGFPACILCHAGIEKFL</sequence>
<keyword evidence="1" id="KW-1133">Transmembrane helix</keyword>
<keyword evidence="1" id="KW-0472">Membrane</keyword>
<reference evidence="2 3" key="1">
    <citation type="journal article" date="2011" name="Biochem. Biophys. Res. Commun.">
        <title>Increased number of Arginine-based salt bridges contributes to the thermotolerance of thermotolerant acetic acid bacteria, Acetobacter tropicalis SKU1100.</title>
        <authorList>
            <person name="Matsutani M."/>
            <person name="Hirakawa H."/>
            <person name="Nishikura M."/>
            <person name="Soemphol W."/>
            <person name="Ali I.A.I."/>
            <person name="Yakushi T."/>
            <person name="Matsushita K."/>
        </authorList>
    </citation>
    <scope>NUCLEOTIDE SEQUENCE [LARGE SCALE GENOMIC DNA]</scope>
    <source>
        <strain evidence="2 3">NBRC 101654</strain>
    </source>
</reference>
<comment type="caution">
    <text evidence="2">The sequence shown here is derived from an EMBL/GenBank/DDBJ whole genome shotgun (WGS) entry which is preliminary data.</text>
</comment>